<reference evidence="2" key="1">
    <citation type="journal article" date="2009" name="Environ. Microbiol.">
        <title>Contribution of mobile genetic elements to Desulfovibrio vulgaris genome plasticity.</title>
        <authorList>
            <person name="Walker C.B."/>
            <person name="Stolyar S."/>
            <person name="Chivian D."/>
            <person name="Pinel N."/>
            <person name="Gabster J.A."/>
            <person name="Dehal P.S."/>
            <person name="He Z."/>
            <person name="Yang Z.K."/>
            <person name="Yen H.C."/>
            <person name="Zhou J."/>
            <person name="Wall J.D."/>
            <person name="Hazen T.C."/>
            <person name="Arkin A.P."/>
            <person name="Stahl D.A."/>
        </authorList>
    </citation>
    <scope>NUCLEOTIDE SEQUENCE [LARGE SCALE GENOMIC DNA]</scope>
    <source>
        <strain evidence="2">DP4</strain>
    </source>
</reference>
<gene>
    <name evidence="1" type="ordered locus">Dvul_1514</name>
</gene>
<evidence type="ECO:0000313" key="2">
    <source>
        <dbReference type="Proteomes" id="UP000009173"/>
    </source>
</evidence>
<proteinExistence type="predicted"/>
<organism evidence="1 2">
    <name type="scientific">Nitratidesulfovibrio vulgaris (strain DP4)</name>
    <name type="common">Desulfovibrio vulgaris</name>
    <dbReference type="NCBI Taxonomy" id="391774"/>
    <lineage>
        <taxon>Bacteria</taxon>
        <taxon>Pseudomonadati</taxon>
        <taxon>Thermodesulfobacteriota</taxon>
        <taxon>Desulfovibrionia</taxon>
        <taxon>Desulfovibrionales</taxon>
        <taxon>Desulfovibrionaceae</taxon>
        <taxon>Nitratidesulfovibrio</taxon>
    </lineage>
</organism>
<dbReference type="RefSeq" id="WP_011792319.1">
    <property type="nucleotide sequence ID" value="NC_008751.1"/>
</dbReference>
<dbReference type="KEGG" id="dvl:Dvul_1514"/>
<dbReference type="Proteomes" id="UP000009173">
    <property type="component" value="Chromosome"/>
</dbReference>
<evidence type="ECO:0000313" key="1">
    <source>
        <dbReference type="EMBL" id="ABM28531.1"/>
    </source>
</evidence>
<sequence>MSDLLPLSGLAPLLADWSADAPARAAFVALRDHLAALPGTELAVRARPGVSWSLRATAGDPTERPLFVLVDVIDDDPADRWLSVCFYDDMITDPEERGDWVPKGLMGCDARCFNIDADAEPDTEQYVKARLDEAHTKAAG</sequence>
<accession>A0A0H3A8B9</accession>
<dbReference type="HOGENOM" id="CLU_1903272_0_0_7"/>
<name>A0A0H3A8B9_NITV4</name>
<dbReference type="EMBL" id="CP000527">
    <property type="protein sequence ID" value="ABM28531.1"/>
    <property type="molecule type" value="Genomic_DNA"/>
</dbReference>
<dbReference type="AlphaFoldDB" id="A0A0H3A8B9"/>
<protein>
    <submittedName>
        <fullName evidence="1">Uncharacterized protein</fullName>
    </submittedName>
</protein>